<evidence type="ECO:0000313" key="4">
    <source>
        <dbReference type="Proteomes" id="UP001500974"/>
    </source>
</evidence>
<evidence type="ECO:0000259" key="2">
    <source>
        <dbReference type="Pfam" id="PF01571"/>
    </source>
</evidence>
<dbReference type="InterPro" id="IPR027266">
    <property type="entry name" value="TrmE/GcvT-like"/>
</dbReference>
<dbReference type="Gene3D" id="3.30.1360.120">
    <property type="entry name" value="Probable tRNA modification gtpase trme, domain 1"/>
    <property type="match status" value="1"/>
</dbReference>
<reference evidence="3 4" key="1">
    <citation type="journal article" date="2019" name="Int. J. Syst. Evol. Microbiol.">
        <title>The Global Catalogue of Microorganisms (GCM) 10K type strain sequencing project: providing services to taxonomists for standard genome sequencing and annotation.</title>
        <authorList>
            <consortium name="The Broad Institute Genomics Platform"/>
            <consortium name="The Broad Institute Genome Sequencing Center for Infectious Disease"/>
            <person name="Wu L."/>
            <person name="Ma J."/>
        </authorList>
    </citation>
    <scope>NUCLEOTIDE SEQUENCE [LARGE SCALE GENOMIC DNA]</scope>
    <source>
        <strain evidence="3 4">JCM 14917</strain>
    </source>
</reference>
<organism evidence="3 4">
    <name type="scientific">Arthrobacter parietis</name>
    <dbReference type="NCBI Taxonomy" id="271434"/>
    <lineage>
        <taxon>Bacteria</taxon>
        <taxon>Bacillati</taxon>
        <taxon>Actinomycetota</taxon>
        <taxon>Actinomycetes</taxon>
        <taxon>Micrococcales</taxon>
        <taxon>Micrococcaceae</taxon>
        <taxon>Arthrobacter</taxon>
    </lineage>
</organism>
<evidence type="ECO:0000256" key="1">
    <source>
        <dbReference type="ARBA" id="ARBA00022946"/>
    </source>
</evidence>
<dbReference type="PANTHER" id="PTHR22602:SF0">
    <property type="entry name" value="TRANSFERASE CAF17, MITOCHONDRIAL-RELATED"/>
    <property type="match status" value="1"/>
</dbReference>
<dbReference type="InterPro" id="IPR006222">
    <property type="entry name" value="GCVT_N"/>
</dbReference>
<dbReference type="EMBL" id="BAAAON010000001">
    <property type="protein sequence ID" value="GAA2172397.1"/>
    <property type="molecule type" value="Genomic_DNA"/>
</dbReference>
<dbReference type="PIRSF" id="PIRSF006487">
    <property type="entry name" value="GcvT"/>
    <property type="match status" value="1"/>
</dbReference>
<keyword evidence="1" id="KW-0809">Transit peptide</keyword>
<dbReference type="InterPro" id="IPR045179">
    <property type="entry name" value="YgfZ/GcvT"/>
</dbReference>
<dbReference type="PANTHER" id="PTHR22602">
    <property type="entry name" value="TRANSFERASE CAF17, MITOCHONDRIAL-RELATED"/>
    <property type="match status" value="1"/>
</dbReference>
<feature type="domain" description="GCVT N-terminal" evidence="2">
    <location>
        <begin position="55"/>
        <end position="164"/>
    </location>
</feature>
<dbReference type="InterPro" id="IPR017703">
    <property type="entry name" value="YgfZ/GCV_T_CS"/>
</dbReference>
<dbReference type="SUPFAM" id="SSF103025">
    <property type="entry name" value="Folate-binding domain"/>
    <property type="match status" value="1"/>
</dbReference>
<proteinExistence type="predicted"/>
<protein>
    <submittedName>
        <fullName evidence="3">Folate-binding protein YgfZ</fullName>
    </submittedName>
</protein>
<sequence length="384" mass="41374">MYECSVGIPLAGIRFAAYDVANGMTYSSPLLSLPGAVAAGAPDEGVAAHYGDPLREQRSLARGEAIVDLSHRGVVTVSGPDRLTWLNTLSSQLLLDLAPGESTETLLLTVQGRIEYSPRVVDDGATTWLLTETWEAAPLAAWLDRMKFMLRVEIADVTGDWATLGSVRPVERFADNITWTDAWPHTRTGGYSYSVVGEESHPGAERPWHEYLVPRAELAQSVDELNLAGVMASEALRIAAWRPRLGVETDERTIPHELDLLRTAVHLSKGCYKGQETVARVHNLGHPPRRLVFLQLDGSQHTLPERGSAVVVGGRTVGTLTSVGQHYEMGAVGLAVIKRSVDPEAAVDVVDGEEHYAAAQELIVATDAGQVVGRPTGLLKGGRG</sequence>
<keyword evidence="4" id="KW-1185">Reference proteome</keyword>
<dbReference type="InterPro" id="IPR029043">
    <property type="entry name" value="GcvT/YgfZ_C"/>
</dbReference>
<dbReference type="NCBIfam" id="TIGR03317">
    <property type="entry name" value="ygfZ_signature"/>
    <property type="match status" value="1"/>
</dbReference>
<comment type="caution">
    <text evidence="3">The sequence shown here is derived from an EMBL/GenBank/DDBJ whole genome shotgun (WGS) entry which is preliminary data.</text>
</comment>
<dbReference type="SUPFAM" id="SSF101790">
    <property type="entry name" value="Aminomethyltransferase beta-barrel domain"/>
    <property type="match status" value="1"/>
</dbReference>
<gene>
    <name evidence="3" type="ORF">GCM10009784_02690</name>
</gene>
<dbReference type="Pfam" id="PF01571">
    <property type="entry name" value="GCV_T"/>
    <property type="match status" value="1"/>
</dbReference>
<accession>A0ABN3AME7</accession>
<evidence type="ECO:0000313" key="3">
    <source>
        <dbReference type="EMBL" id="GAA2172397.1"/>
    </source>
</evidence>
<name>A0ABN3AME7_9MICC</name>
<dbReference type="Proteomes" id="UP001500974">
    <property type="component" value="Unassembled WGS sequence"/>
</dbReference>